<dbReference type="Proteomes" id="UP000623467">
    <property type="component" value="Unassembled WGS sequence"/>
</dbReference>
<protein>
    <submittedName>
        <fullName evidence="1">Uncharacterized protein</fullName>
    </submittedName>
</protein>
<organism evidence="1 2">
    <name type="scientific">Mycena sanguinolenta</name>
    <dbReference type="NCBI Taxonomy" id="230812"/>
    <lineage>
        <taxon>Eukaryota</taxon>
        <taxon>Fungi</taxon>
        <taxon>Dikarya</taxon>
        <taxon>Basidiomycota</taxon>
        <taxon>Agaricomycotina</taxon>
        <taxon>Agaricomycetes</taxon>
        <taxon>Agaricomycetidae</taxon>
        <taxon>Agaricales</taxon>
        <taxon>Marasmiineae</taxon>
        <taxon>Mycenaceae</taxon>
        <taxon>Mycena</taxon>
    </lineage>
</organism>
<evidence type="ECO:0000313" key="1">
    <source>
        <dbReference type="EMBL" id="KAF7355727.1"/>
    </source>
</evidence>
<accession>A0A8H6YAT7</accession>
<name>A0A8H6YAT7_9AGAR</name>
<gene>
    <name evidence="1" type="ORF">MSAN_01490600</name>
</gene>
<keyword evidence="2" id="KW-1185">Reference proteome</keyword>
<reference evidence="1" key="1">
    <citation type="submission" date="2020-05" db="EMBL/GenBank/DDBJ databases">
        <title>Mycena genomes resolve the evolution of fungal bioluminescence.</title>
        <authorList>
            <person name="Tsai I.J."/>
        </authorList>
    </citation>
    <scope>NUCLEOTIDE SEQUENCE</scope>
    <source>
        <strain evidence="1">160909Yilan</strain>
    </source>
</reference>
<dbReference type="EMBL" id="JACAZH010000011">
    <property type="protein sequence ID" value="KAF7355727.1"/>
    <property type="molecule type" value="Genomic_DNA"/>
</dbReference>
<sequence>MAVPLASKTAVSPSIRRETLRLASNFSETRFLSCTHLNDHAGGASDCTAMPWASHTDMHIWSLRHTAAEPPRISVERATGSNSRIHLLLSRIRPPAPSAPSLRLKLQQRKCASTRKVCPHLPSTPSRHSTDMHPQLRISCFQSEAIVACDSLEGTTHESGGPQGTGRGIHGAAYELIPENRAWSTPIIFVRVRLVHLPSRLAIAHAHALCLVPGLLDFDRAGRIWKSFISIIFVY</sequence>
<dbReference type="AlphaFoldDB" id="A0A8H6YAT7"/>
<evidence type="ECO:0000313" key="2">
    <source>
        <dbReference type="Proteomes" id="UP000623467"/>
    </source>
</evidence>
<comment type="caution">
    <text evidence="1">The sequence shown here is derived from an EMBL/GenBank/DDBJ whole genome shotgun (WGS) entry which is preliminary data.</text>
</comment>
<proteinExistence type="predicted"/>